<dbReference type="SUPFAM" id="SSF51735">
    <property type="entry name" value="NAD(P)-binding Rossmann-fold domains"/>
    <property type="match status" value="1"/>
</dbReference>
<keyword evidence="3 9" id="KW-0479">Metal-binding</keyword>
<feature type="binding site" evidence="9">
    <location>
        <position position="201"/>
    </location>
    <ligand>
        <name>1-deoxy-D-xylulose 5-phosphate</name>
        <dbReference type="ChEBI" id="CHEBI:57792"/>
    </ligand>
</feature>
<dbReference type="PANTHER" id="PTHR30525:SF0">
    <property type="entry name" value="1-DEOXY-D-XYLULOSE 5-PHOSPHATE REDUCTOISOMERASE, CHLOROPLASTIC"/>
    <property type="match status" value="1"/>
</dbReference>
<evidence type="ECO:0000259" key="12">
    <source>
        <dbReference type="Pfam" id="PF13288"/>
    </source>
</evidence>
<comment type="function">
    <text evidence="9">Catalyzes the NADPH-dependent rearrangement and reduction of 1-deoxy-D-xylulose-5-phosphate (DXP) to 2-C-methyl-D-erythritol 4-phosphate (MEP).</text>
</comment>
<feature type="binding site" evidence="9">
    <location>
        <position position="12"/>
    </location>
    <ligand>
        <name>NADPH</name>
        <dbReference type="ChEBI" id="CHEBI:57783"/>
    </ligand>
</feature>
<feature type="binding site" evidence="9">
    <location>
        <position position="13"/>
    </location>
    <ligand>
        <name>NADPH</name>
        <dbReference type="ChEBI" id="CHEBI:57783"/>
    </ligand>
</feature>
<dbReference type="InterPro" id="IPR036169">
    <property type="entry name" value="DXPR_C_sf"/>
</dbReference>
<keyword evidence="6 9" id="KW-0464">Manganese</keyword>
<dbReference type="OrthoDB" id="9806546at2"/>
<feature type="binding site" evidence="9">
    <location>
        <position position="38"/>
    </location>
    <ligand>
        <name>NADPH</name>
        <dbReference type="ChEBI" id="CHEBI:57783"/>
    </ligand>
</feature>
<feature type="domain" description="1-deoxy-D-xylulose 5-phosphate reductoisomerase N-terminal" evidence="10">
    <location>
        <begin position="6"/>
        <end position="134"/>
    </location>
</feature>
<evidence type="ECO:0000256" key="1">
    <source>
        <dbReference type="ARBA" id="ARBA00005094"/>
    </source>
</evidence>
<feature type="binding site" evidence="9">
    <location>
        <position position="220"/>
    </location>
    <ligand>
        <name>1-deoxy-D-xylulose 5-phosphate</name>
        <dbReference type="ChEBI" id="CHEBI:57792"/>
    </ligand>
</feature>
<dbReference type="SUPFAM" id="SSF69055">
    <property type="entry name" value="1-deoxy-D-xylulose-5-phosphate reductoisomerase, C-terminal domain"/>
    <property type="match status" value="1"/>
</dbReference>
<keyword evidence="4 9" id="KW-0521">NADP</keyword>
<feature type="domain" description="DXP reductoisomerase C-terminal" evidence="12">
    <location>
        <begin position="263"/>
        <end position="380"/>
    </location>
</feature>
<feature type="binding site" evidence="9">
    <location>
        <position position="15"/>
    </location>
    <ligand>
        <name>NADPH</name>
        <dbReference type="ChEBI" id="CHEBI:57783"/>
    </ligand>
</feature>
<dbReference type="InterPro" id="IPR036291">
    <property type="entry name" value="NAD(P)-bd_dom_sf"/>
</dbReference>
<feature type="binding site" evidence="9">
    <location>
        <position position="14"/>
    </location>
    <ligand>
        <name>NADPH</name>
        <dbReference type="ChEBI" id="CHEBI:57783"/>
    </ligand>
</feature>
<dbReference type="EC" id="1.1.1.267" evidence="9"/>
<dbReference type="PANTHER" id="PTHR30525">
    <property type="entry name" value="1-DEOXY-D-XYLULOSE 5-PHOSPHATE REDUCTOISOMERASE"/>
    <property type="match status" value="1"/>
</dbReference>
<comment type="similarity">
    <text evidence="2 9">Belongs to the DXR family.</text>
</comment>
<dbReference type="GO" id="GO:0016853">
    <property type="term" value="F:isomerase activity"/>
    <property type="evidence" value="ECO:0007669"/>
    <property type="project" value="UniProtKB-KW"/>
</dbReference>
<dbReference type="Proteomes" id="UP000055590">
    <property type="component" value="Chromosome"/>
</dbReference>
<dbReference type="STRING" id="1391653.AKJ08_1749"/>
<dbReference type="Gene3D" id="1.10.1740.10">
    <property type="match status" value="1"/>
</dbReference>
<dbReference type="AlphaFoldDB" id="A0A0K1PCY3"/>
<keyword evidence="13" id="KW-0413">Isomerase</keyword>
<feature type="binding site" evidence="9">
    <location>
        <position position="153"/>
    </location>
    <ligand>
        <name>1-deoxy-D-xylulose 5-phosphate</name>
        <dbReference type="ChEBI" id="CHEBI:57792"/>
    </ligand>
</feature>
<feature type="binding site" evidence="9">
    <location>
        <position position="128"/>
    </location>
    <ligand>
        <name>NADPH</name>
        <dbReference type="ChEBI" id="CHEBI:57783"/>
    </ligand>
</feature>
<feature type="binding site" evidence="9">
    <location>
        <position position="219"/>
    </location>
    <ligand>
        <name>1-deoxy-D-xylulose 5-phosphate</name>
        <dbReference type="ChEBI" id="CHEBI:57792"/>
    </ligand>
</feature>
<dbReference type="SUPFAM" id="SSF55347">
    <property type="entry name" value="Glyceraldehyde-3-phosphate dehydrogenase-like, C-terminal domain"/>
    <property type="match status" value="1"/>
</dbReference>
<dbReference type="HAMAP" id="MF_00183">
    <property type="entry name" value="DXP_reductoisom"/>
    <property type="match status" value="1"/>
</dbReference>
<comment type="caution">
    <text evidence="9">Lacks conserved residue(s) required for the propagation of feature annotation.</text>
</comment>
<evidence type="ECO:0000256" key="5">
    <source>
        <dbReference type="ARBA" id="ARBA00023002"/>
    </source>
</evidence>
<feature type="binding site" evidence="9">
    <location>
        <position position="223"/>
    </location>
    <ligand>
        <name>Mn(2+)</name>
        <dbReference type="ChEBI" id="CHEBI:29035"/>
    </ligand>
</feature>
<evidence type="ECO:0000256" key="3">
    <source>
        <dbReference type="ARBA" id="ARBA00022723"/>
    </source>
</evidence>
<keyword evidence="7 9" id="KW-0414">Isoprene biosynthesis</keyword>
<dbReference type="PIRSF" id="PIRSF006205">
    <property type="entry name" value="Dxp_reductismrs"/>
    <property type="match status" value="1"/>
</dbReference>
<comment type="cofactor">
    <cofactor evidence="9">
        <name>Mg(2+)</name>
        <dbReference type="ChEBI" id="CHEBI:18420"/>
    </cofactor>
    <cofactor evidence="9">
        <name>Mn(2+)</name>
        <dbReference type="ChEBI" id="CHEBI:29035"/>
    </cofactor>
</comment>
<organism evidence="13 14">
    <name type="scientific">Vulgatibacter incomptus</name>
    <dbReference type="NCBI Taxonomy" id="1391653"/>
    <lineage>
        <taxon>Bacteria</taxon>
        <taxon>Pseudomonadati</taxon>
        <taxon>Myxococcota</taxon>
        <taxon>Myxococcia</taxon>
        <taxon>Myxococcales</taxon>
        <taxon>Cystobacterineae</taxon>
        <taxon>Vulgatibacteraceae</taxon>
        <taxon>Vulgatibacter</taxon>
    </lineage>
</organism>
<feature type="binding site" evidence="9">
    <location>
        <position position="127"/>
    </location>
    <ligand>
        <name>1-deoxy-D-xylulose 5-phosphate</name>
        <dbReference type="ChEBI" id="CHEBI:57792"/>
    </ligand>
</feature>
<evidence type="ECO:0000313" key="13">
    <source>
        <dbReference type="EMBL" id="AKU91362.1"/>
    </source>
</evidence>
<evidence type="ECO:0000256" key="8">
    <source>
        <dbReference type="ARBA" id="ARBA00048543"/>
    </source>
</evidence>
<dbReference type="EMBL" id="CP012332">
    <property type="protein sequence ID" value="AKU91362.1"/>
    <property type="molecule type" value="Genomic_DNA"/>
</dbReference>
<reference evidence="13 14" key="1">
    <citation type="submission" date="2015-08" db="EMBL/GenBank/DDBJ databases">
        <authorList>
            <person name="Babu N.S."/>
            <person name="Beckwith C.J."/>
            <person name="Beseler K.G."/>
            <person name="Brison A."/>
            <person name="Carone J.V."/>
            <person name="Caskin T.P."/>
            <person name="Diamond M."/>
            <person name="Durham M.E."/>
            <person name="Foxe J.M."/>
            <person name="Go M."/>
            <person name="Henderson B.A."/>
            <person name="Jones I.B."/>
            <person name="McGettigan J.A."/>
            <person name="Micheletti S.J."/>
            <person name="Nasrallah M.E."/>
            <person name="Ortiz D."/>
            <person name="Piller C.R."/>
            <person name="Privatt S.R."/>
            <person name="Schneider S.L."/>
            <person name="Sharp S."/>
            <person name="Smith T.C."/>
            <person name="Stanton J.D."/>
            <person name="Ullery H.E."/>
            <person name="Wilson R.J."/>
            <person name="Serrano M.G."/>
            <person name="Buck G."/>
            <person name="Lee V."/>
            <person name="Wang Y."/>
            <person name="Carvalho R."/>
            <person name="Voegtly L."/>
            <person name="Shi R."/>
            <person name="Duckworth R."/>
            <person name="Johnson A."/>
            <person name="Loviza R."/>
            <person name="Walstead R."/>
            <person name="Shah Z."/>
            <person name="Kiflezghi M."/>
            <person name="Wade K."/>
            <person name="Ball S.L."/>
            <person name="Bradley K.W."/>
            <person name="Asai D.J."/>
            <person name="Bowman C.A."/>
            <person name="Russell D.A."/>
            <person name="Pope W.H."/>
            <person name="Jacobs-Sera D."/>
            <person name="Hendrix R.W."/>
            <person name="Hatfull G.F."/>
        </authorList>
    </citation>
    <scope>NUCLEOTIDE SEQUENCE [LARGE SCALE GENOMIC DNA]</scope>
    <source>
        <strain evidence="13 14">DSM 27710</strain>
    </source>
</reference>
<dbReference type="Pfam" id="PF13288">
    <property type="entry name" value="DXPR_C"/>
    <property type="match status" value="1"/>
</dbReference>
<feature type="binding site" evidence="9">
    <location>
        <position position="223"/>
    </location>
    <ligand>
        <name>1-deoxy-D-xylulose 5-phosphate</name>
        <dbReference type="ChEBI" id="CHEBI:57792"/>
    </ligand>
</feature>
<evidence type="ECO:0000256" key="7">
    <source>
        <dbReference type="ARBA" id="ARBA00023229"/>
    </source>
</evidence>
<dbReference type="RefSeq" id="WP_050725683.1">
    <property type="nucleotide sequence ID" value="NZ_CP012332.1"/>
</dbReference>
<feature type="binding site" evidence="9">
    <location>
        <position position="126"/>
    </location>
    <ligand>
        <name>NADPH</name>
        <dbReference type="ChEBI" id="CHEBI:57783"/>
    </ligand>
</feature>
<dbReference type="Gene3D" id="3.40.50.720">
    <property type="entry name" value="NAD(P)-binding Rossmann-like Domain"/>
    <property type="match status" value="1"/>
</dbReference>
<dbReference type="Pfam" id="PF02670">
    <property type="entry name" value="DXP_reductoisom"/>
    <property type="match status" value="1"/>
</dbReference>
<accession>A0A0K1PCY3</accession>
<evidence type="ECO:0000256" key="6">
    <source>
        <dbReference type="ARBA" id="ARBA00023211"/>
    </source>
</evidence>
<dbReference type="InterPro" id="IPR013644">
    <property type="entry name" value="DXP_reductoisomerase_C"/>
</dbReference>
<feature type="binding site" evidence="9">
    <location>
        <position position="152"/>
    </location>
    <ligand>
        <name>Mn(2+)</name>
        <dbReference type="ChEBI" id="CHEBI:29035"/>
    </ligand>
</feature>
<evidence type="ECO:0000256" key="2">
    <source>
        <dbReference type="ARBA" id="ARBA00006825"/>
    </source>
</evidence>
<dbReference type="InterPro" id="IPR003821">
    <property type="entry name" value="DXP_reductoisomerase"/>
</dbReference>
<feature type="binding site" evidence="9">
    <location>
        <position position="178"/>
    </location>
    <ligand>
        <name>1-deoxy-D-xylulose 5-phosphate</name>
        <dbReference type="ChEBI" id="CHEBI:57792"/>
    </ligand>
</feature>
<dbReference type="GO" id="GO:0030145">
    <property type="term" value="F:manganese ion binding"/>
    <property type="evidence" value="ECO:0007669"/>
    <property type="project" value="TreeGrafter"/>
</dbReference>
<protein>
    <recommendedName>
        <fullName evidence="9">1-deoxy-D-xylulose 5-phosphate reductoisomerase</fullName>
        <shortName evidence="9">DXP reductoisomerase</shortName>
        <ecNumber evidence="9">1.1.1.267</ecNumber>
    </recommendedName>
    <alternativeName>
        <fullName evidence="9">1-deoxyxylulose-5-phosphate reductoisomerase</fullName>
    </alternativeName>
    <alternativeName>
        <fullName evidence="9">2-C-methyl-D-erythritol 4-phosphate synthase</fullName>
    </alternativeName>
</protein>
<feature type="binding site" evidence="9">
    <location>
        <position position="154"/>
    </location>
    <ligand>
        <name>Mn(2+)</name>
        <dbReference type="ChEBI" id="CHEBI:29035"/>
    </ligand>
</feature>
<keyword evidence="5 9" id="KW-0560">Oxidoreductase</keyword>
<dbReference type="GO" id="GO:0070402">
    <property type="term" value="F:NADPH binding"/>
    <property type="evidence" value="ECO:0007669"/>
    <property type="project" value="InterPro"/>
</dbReference>
<gene>
    <name evidence="9" type="primary">dxr</name>
    <name evidence="13" type="ORF">AKJ08_1749</name>
</gene>
<evidence type="ECO:0000259" key="10">
    <source>
        <dbReference type="Pfam" id="PF02670"/>
    </source>
</evidence>
<dbReference type="NCBIfam" id="TIGR00243">
    <property type="entry name" value="Dxr"/>
    <property type="match status" value="1"/>
</dbReference>
<dbReference type="Pfam" id="PF08436">
    <property type="entry name" value="DXP_redisom_C"/>
    <property type="match status" value="1"/>
</dbReference>
<keyword evidence="14" id="KW-1185">Reference proteome</keyword>
<dbReference type="NCBIfam" id="NF009114">
    <property type="entry name" value="PRK12464.1"/>
    <property type="match status" value="1"/>
</dbReference>
<dbReference type="InterPro" id="IPR026877">
    <property type="entry name" value="DXPR_C"/>
</dbReference>
<name>A0A0K1PCY3_9BACT</name>
<dbReference type="UniPathway" id="UPA00056">
    <property type="reaction ID" value="UER00092"/>
</dbReference>
<evidence type="ECO:0000256" key="9">
    <source>
        <dbReference type="HAMAP-Rule" id="MF_00183"/>
    </source>
</evidence>
<sequence>MTRRKISILGSTGSIGTSALDVVGRFPDRFEVVGLAAGGRVDVLAAQIRAFQPKVVSVGDEAGARALSGLLGAGDPQPEVLVGSRGACAIASLPEVDFVLAAIAGSAGMLPTAAAVDAGKVVGLANKESMVLAGEYLMAQAKRTGAPILPVDSEHSAIFQCLVGHNRDDVRRLVLTASGGPCRTWDADRIEACTPAEALKHPNWSMGAKITVDSATLMNKGLEVIEARWLFDLPPEQISIVVHPESVVHSMVEYVDGSVVAQLGTPDMRGPIAYALTWPGPRLPLGLPPLDLPALGKLAFEEPDPRRFPAYELAYEALRIGGTAPAVVSGADEAAVAAFLAGKIPFPGIAAAISHALEAHSARPVASVDDAIAASDEGRRSADGWLAGRFSKG</sequence>
<feature type="domain" description="1-deoxy-D-xylulose 5-phosphate reductoisomerase C-terminal" evidence="11">
    <location>
        <begin position="148"/>
        <end position="231"/>
    </location>
</feature>
<keyword evidence="9" id="KW-0460">Magnesium</keyword>
<dbReference type="GO" id="GO:0051484">
    <property type="term" value="P:isopentenyl diphosphate biosynthetic process, methylerythritol 4-phosphate pathway involved in terpenoid biosynthetic process"/>
    <property type="evidence" value="ECO:0007669"/>
    <property type="project" value="UniProtKB-ARBA"/>
</dbReference>
<proteinExistence type="inferred from homology"/>
<dbReference type="PATRIC" id="fig|1391653.3.peg.1835"/>
<evidence type="ECO:0000313" key="14">
    <source>
        <dbReference type="Proteomes" id="UP000055590"/>
    </source>
</evidence>
<dbReference type="InterPro" id="IPR013512">
    <property type="entry name" value="DXP_reductoisomerase_N"/>
</dbReference>
<feature type="binding site" evidence="9">
    <location>
        <position position="214"/>
    </location>
    <ligand>
        <name>1-deoxy-D-xylulose 5-phosphate</name>
        <dbReference type="ChEBI" id="CHEBI:57792"/>
    </ligand>
</feature>
<dbReference type="KEGG" id="vin:AKJ08_1749"/>
<dbReference type="FunFam" id="3.40.50.720:FF:000045">
    <property type="entry name" value="1-deoxy-D-xylulose 5-phosphate reductoisomerase"/>
    <property type="match status" value="1"/>
</dbReference>
<feature type="binding site" evidence="9">
    <location>
        <position position="154"/>
    </location>
    <ligand>
        <name>1-deoxy-D-xylulose 5-phosphate</name>
        <dbReference type="ChEBI" id="CHEBI:57792"/>
    </ligand>
</feature>
<evidence type="ECO:0000259" key="11">
    <source>
        <dbReference type="Pfam" id="PF08436"/>
    </source>
</evidence>
<dbReference type="GO" id="GO:0030604">
    <property type="term" value="F:1-deoxy-D-xylulose-5-phosphate reductoisomerase activity"/>
    <property type="evidence" value="ECO:0007669"/>
    <property type="project" value="UniProtKB-UniRule"/>
</dbReference>
<comment type="catalytic activity">
    <reaction evidence="8">
        <text>2-C-methyl-D-erythritol 4-phosphate + NADP(+) = 1-deoxy-D-xylulose 5-phosphate + NADPH + H(+)</text>
        <dbReference type="Rhea" id="RHEA:13717"/>
        <dbReference type="ChEBI" id="CHEBI:15378"/>
        <dbReference type="ChEBI" id="CHEBI:57783"/>
        <dbReference type="ChEBI" id="CHEBI:57792"/>
        <dbReference type="ChEBI" id="CHEBI:58262"/>
        <dbReference type="ChEBI" id="CHEBI:58349"/>
        <dbReference type="EC" id="1.1.1.267"/>
    </reaction>
    <physiologicalReaction direction="right-to-left" evidence="8">
        <dbReference type="Rhea" id="RHEA:13719"/>
    </physiologicalReaction>
</comment>
<comment type="pathway">
    <text evidence="1 9">Isoprenoid biosynthesis; isopentenyl diphosphate biosynthesis via DXP pathway; isopentenyl diphosphate from 1-deoxy-D-xylulose 5-phosphate: step 1/6.</text>
</comment>
<feature type="binding site" evidence="9">
    <location>
        <position position="207"/>
    </location>
    <ligand>
        <name>NADPH</name>
        <dbReference type="ChEBI" id="CHEBI:57783"/>
    </ligand>
</feature>
<evidence type="ECO:0000256" key="4">
    <source>
        <dbReference type="ARBA" id="ARBA00022857"/>
    </source>
</evidence>